<sequence length="46" mass="5407">MIFVITTPKKGKTLNNMLKSFLSDKPYKIMIVSRYCRLIFIDNPLN</sequence>
<evidence type="ECO:0000313" key="1">
    <source>
        <dbReference type="EMBL" id="CCJ33091.1"/>
    </source>
</evidence>
<name>I7J4V4_9CLOT</name>
<gene>
    <name evidence="1" type="ORF">CAAU_1007</name>
</gene>
<comment type="caution">
    <text evidence="1">The sequence shown here is derived from an EMBL/GenBank/DDBJ whole genome shotgun (WGS) entry which is preliminary data.</text>
</comment>
<reference evidence="1 2" key="1">
    <citation type="journal article" date="2011" name="J. Bacteriol.">
        <title>Draft genome sequence of Caloramator australicus strain RC3T, a thermoanaerobe from the Great Artesian Basin of Australia.</title>
        <authorList>
            <person name="Ogg C.D."/>
            <person name="Patel B.K.C."/>
        </authorList>
    </citation>
    <scope>NUCLEOTIDE SEQUENCE [LARGE SCALE GENOMIC DNA]</scope>
    <source>
        <strain evidence="1 2">RC3</strain>
    </source>
</reference>
<protein>
    <submittedName>
        <fullName evidence="1">Uncharacterized protein</fullName>
    </submittedName>
</protein>
<dbReference type="STRING" id="857293.CAAU_1007"/>
<accession>I7J4V4</accession>
<dbReference type="EMBL" id="CAKP01000057">
    <property type="protein sequence ID" value="CCJ33091.1"/>
    <property type="molecule type" value="Genomic_DNA"/>
</dbReference>
<evidence type="ECO:0000313" key="2">
    <source>
        <dbReference type="Proteomes" id="UP000007652"/>
    </source>
</evidence>
<dbReference type="AlphaFoldDB" id="I7J4V4"/>
<organism evidence="1 2">
    <name type="scientific">Caloramator australicus RC3</name>
    <dbReference type="NCBI Taxonomy" id="857293"/>
    <lineage>
        <taxon>Bacteria</taxon>
        <taxon>Bacillati</taxon>
        <taxon>Bacillota</taxon>
        <taxon>Clostridia</taxon>
        <taxon>Eubacteriales</taxon>
        <taxon>Clostridiaceae</taxon>
        <taxon>Caloramator</taxon>
    </lineage>
</organism>
<proteinExistence type="predicted"/>
<dbReference type="Proteomes" id="UP000007652">
    <property type="component" value="Unassembled WGS sequence"/>
</dbReference>
<keyword evidence="2" id="KW-1185">Reference proteome</keyword>